<proteinExistence type="predicted"/>
<evidence type="ECO:0000256" key="1">
    <source>
        <dbReference type="SAM" id="MobiDB-lite"/>
    </source>
</evidence>
<protein>
    <submittedName>
        <fullName evidence="2">Uncharacterized protein</fullName>
    </submittedName>
</protein>
<evidence type="ECO:0000313" key="2">
    <source>
        <dbReference type="EMBL" id="GBN39367.1"/>
    </source>
</evidence>
<reference evidence="2 3" key="1">
    <citation type="journal article" date="2019" name="Sci. Rep.">
        <title>Orb-weaving spider Araneus ventricosus genome elucidates the spidroin gene catalogue.</title>
        <authorList>
            <person name="Kono N."/>
            <person name="Nakamura H."/>
            <person name="Ohtoshi R."/>
            <person name="Moran D.A.P."/>
            <person name="Shinohara A."/>
            <person name="Yoshida Y."/>
            <person name="Fujiwara M."/>
            <person name="Mori M."/>
            <person name="Tomita M."/>
            <person name="Arakawa K."/>
        </authorList>
    </citation>
    <scope>NUCLEOTIDE SEQUENCE [LARGE SCALE GENOMIC DNA]</scope>
</reference>
<name>A0A4Y2NMX5_ARAVE</name>
<gene>
    <name evidence="2" type="ORF">AVEN_172389_1</name>
</gene>
<dbReference type="AlphaFoldDB" id="A0A4Y2NMX5"/>
<accession>A0A4Y2NMX5</accession>
<keyword evidence="3" id="KW-1185">Reference proteome</keyword>
<evidence type="ECO:0000313" key="3">
    <source>
        <dbReference type="Proteomes" id="UP000499080"/>
    </source>
</evidence>
<feature type="non-terminal residue" evidence="2">
    <location>
        <position position="1"/>
    </location>
</feature>
<comment type="caution">
    <text evidence="2">The sequence shown here is derived from an EMBL/GenBank/DDBJ whole genome shotgun (WGS) entry which is preliminary data.</text>
</comment>
<organism evidence="2 3">
    <name type="scientific">Araneus ventricosus</name>
    <name type="common">Orbweaver spider</name>
    <name type="synonym">Epeira ventricosa</name>
    <dbReference type="NCBI Taxonomy" id="182803"/>
    <lineage>
        <taxon>Eukaryota</taxon>
        <taxon>Metazoa</taxon>
        <taxon>Ecdysozoa</taxon>
        <taxon>Arthropoda</taxon>
        <taxon>Chelicerata</taxon>
        <taxon>Arachnida</taxon>
        <taxon>Araneae</taxon>
        <taxon>Araneomorphae</taxon>
        <taxon>Entelegynae</taxon>
        <taxon>Araneoidea</taxon>
        <taxon>Araneidae</taxon>
        <taxon>Araneus</taxon>
    </lineage>
</organism>
<sequence length="88" mass="10065">IVAGSKIRTIGWMVEHLLAEMQQQLLRSQRRMRSNVVVEQFQRLPSVSAPEKAPVKQHFPNDDDVQTEGCHKLAPFSDGESLRHRCTN</sequence>
<dbReference type="EMBL" id="BGPR01128317">
    <property type="protein sequence ID" value="GBN39367.1"/>
    <property type="molecule type" value="Genomic_DNA"/>
</dbReference>
<feature type="region of interest" description="Disordered" evidence="1">
    <location>
        <begin position="47"/>
        <end position="66"/>
    </location>
</feature>
<dbReference type="Proteomes" id="UP000499080">
    <property type="component" value="Unassembled WGS sequence"/>
</dbReference>